<evidence type="ECO:0000313" key="2">
    <source>
        <dbReference type="Proteomes" id="UP000809789"/>
    </source>
</evidence>
<accession>A0A8K0L1U8</accession>
<reference evidence="1" key="1">
    <citation type="submission" date="2021-07" db="EMBL/GenBank/DDBJ databases">
        <title>Elsinoe batatas strain:CRI-CJ2 Genome sequencing and assembly.</title>
        <authorList>
            <person name="Huang L."/>
        </authorList>
    </citation>
    <scope>NUCLEOTIDE SEQUENCE</scope>
    <source>
        <strain evidence="1">CRI-CJ2</strain>
    </source>
</reference>
<keyword evidence="2" id="KW-1185">Reference proteome</keyword>
<dbReference type="AlphaFoldDB" id="A0A8K0L1U8"/>
<gene>
    <name evidence="1" type="ORF">KVT40_005834</name>
</gene>
<evidence type="ECO:0000313" key="1">
    <source>
        <dbReference type="EMBL" id="KAG8626889.1"/>
    </source>
</evidence>
<dbReference type="OrthoDB" id="3944410at2759"/>
<proteinExistence type="predicted"/>
<organism evidence="1 2">
    <name type="scientific">Elsinoe batatas</name>
    <dbReference type="NCBI Taxonomy" id="2601811"/>
    <lineage>
        <taxon>Eukaryota</taxon>
        <taxon>Fungi</taxon>
        <taxon>Dikarya</taxon>
        <taxon>Ascomycota</taxon>
        <taxon>Pezizomycotina</taxon>
        <taxon>Dothideomycetes</taxon>
        <taxon>Dothideomycetidae</taxon>
        <taxon>Myriangiales</taxon>
        <taxon>Elsinoaceae</taxon>
        <taxon>Elsinoe</taxon>
    </lineage>
</organism>
<dbReference type="Proteomes" id="UP000809789">
    <property type="component" value="Unassembled WGS sequence"/>
</dbReference>
<name>A0A8K0L1U8_9PEZI</name>
<protein>
    <submittedName>
        <fullName evidence="1">Uncharacterized protein</fullName>
    </submittedName>
</protein>
<comment type="caution">
    <text evidence="1">The sequence shown here is derived from an EMBL/GenBank/DDBJ whole genome shotgun (WGS) entry which is preliminary data.</text>
</comment>
<dbReference type="EMBL" id="JAESVG020000006">
    <property type="protein sequence ID" value="KAG8626889.1"/>
    <property type="molecule type" value="Genomic_DNA"/>
</dbReference>
<sequence length="243" mass="25304">MGFFSNLSAIASIISKLPATPTTTPASVPARPTDTPYPAPIYTPHLAVHTLGCNVQYDATKPASIQYVNTTSTTTVLSGTNSVIPTVTGTVFSTITNHVTVTTTKASGTATTTSAVTITPSVSTLQKTFGTCGPKPSVIKRAGAVFEKRDIASVTATEVAPAFVVAATCSYQAILYLPSATVTSIFTATPLITSTTTITKEAITPASTLTIRFTNVAPLHTVTHCAQCRGLQKQGCPTYDIVW</sequence>